<evidence type="ECO:0000313" key="1">
    <source>
        <dbReference type="EMBL" id="CAL1608976.1"/>
    </source>
</evidence>
<proteinExistence type="predicted"/>
<evidence type="ECO:0000313" key="2">
    <source>
        <dbReference type="Proteomes" id="UP001497482"/>
    </source>
</evidence>
<accession>A0AAV2M6U4</accession>
<keyword evidence="2" id="KW-1185">Reference proteome</keyword>
<name>A0AAV2M6U4_KNICA</name>
<reference evidence="1 2" key="1">
    <citation type="submission" date="2024-04" db="EMBL/GenBank/DDBJ databases">
        <authorList>
            <person name="Waldvogel A.-M."/>
            <person name="Schoenle A."/>
        </authorList>
    </citation>
    <scope>NUCLEOTIDE SEQUENCE [LARGE SCALE GENOMIC DNA]</scope>
</reference>
<protein>
    <submittedName>
        <fullName evidence="1">Uncharacterized protein</fullName>
    </submittedName>
</protein>
<dbReference type="Proteomes" id="UP001497482">
    <property type="component" value="Chromosome 6"/>
</dbReference>
<dbReference type="AlphaFoldDB" id="A0AAV2M6U4"/>
<dbReference type="EMBL" id="OZ035828">
    <property type="protein sequence ID" value="CAL1608976.1"/>
    <property type="molecule type" value="Genomic_DNA"/>
</dbReference>
<organism evidence="1 2">
    <name type="scientific">Knipowitschia caucasica</name>
    <name type="common">Caucasian dwarf goby</name>
    <name type="synonym">Pomatoschistus caucasicus</name>
    <dbReference type="NCBI Taxonomy" id="637954"/>
    <lineage>
        <taxon>Eukaryota</taxon>
        <taxon>Metazoa</taxon>
        <taxon>Chordata</taxon>
        <taxon>Craniata</taxon>
        <taxon>Vertebrata</taxon>
        <taxon>Euteleostomi</taxon>
        <taxon>Actinopterygii</taxon>
        <taxon>Neopterygii</taxon>
        <taxon>Teleostei</taxon>
        <taxon>Neoteleostei</taxon>
        <taxon>Acanthomorphata</taxon>
        <taxon>Gobiaria</taxon>
        <taxon>Gobiiformes</taxon>
        <taxon>Gobioidei</taxon>
        <taxon>Gobiidae</taxon>
        <taxon>Gobiinae</taxon>
        <taxon>Knipowitschia</taxon>
    </lineage>
</organism>
<sequence>MSLACSCALSAHIIRRVPVACARSEVRAADQLGKPGYRGARRRLVRATREEVELTTTAVAISVLFTMVSTPVTPVIPDQRWHSLESTTPRGNHTDVLISAPRIINPLKGQGSDMFLFKPGVSNIEL</sequence>
<gene>
    <name evidence="1" type="ORF">KC01_LOCUS35807</name>
</gene>